<keyword evidence="2" id="KW-1185">Reference proteome</keyword>
<gene>
    <name evidence="1" type="ORF">G3O08_13335</name>
</gene>
<evidence type="ECO:0000313" key="1">
    <source>
        <dbReference type="EMBL" id="NEN24487.1"/>
    </source>
</evidence>
<dbReference type="RefSeq" id="WP_163285882.1">
    <property type="nucleotide sequence ID" value="NZ_JAAGVY010000027.1"/>
</dbReference>
<dbReference type="AlphaFoldDB" id="A0A7K3WS40"/>
<dbReference type="InterPro" id="IPR015943">
    <property type="entry name" value="WD40/YVTN_repeat-like_dom_sf"/>
</dbReference>
<proteinExistence type="predicted"/>
<dbReference type="InterPro" id="IPR011047">
    <property type="entry name" value="Quinoprotein_ADH-like_sf"/>
</dbReference>
<organism evidence="1 2">
    <name type="scientific">Cryomorpha ignava</name>
    <dbReference type="NCBI Taxonomy" id="101383"/>
    <lineage>
        <taxon>Bacteria</taxon>
        <taxon>Pseudomonadati</taxon>
        <taxon>Bacteroidota</taxon>
        <taxon>Flavobacteriia</taxon>
        <taxon>Flavobacteriales</taxon>
        <taxon>Cryomorphaceae</taxon>
        <taxon>Cryomorpha</taxon>
    </lineage>
</organism>
<accession>A0A7K3WS40</accession>
<dbReference type="EMBL" id="JAAGVY010000027">
    <property type="protein sequence ID" value="NEN24487.1"/>
    <property type="molecule type" value="Genomic_DNA"/>
</dbReference>
<protein>
    <submittedName>
        <fullName evidence="1">PQQ-binding-like beta-propeller repeat protein</fullName>
    </submittedName>
</protein>
<reference evidence="1 2" key="1">
    <citation type="submission" date="2020-02" db="EMBL/GenBank/DDBJ databases">
        <title>Out from the shadows clarifying the taxonomy of the family Cryomorphaceae and related taxa by utilizing the GTDB taxonomic framework.</title>
        <authorList>
            <person name="Bowman J.P."/>
        </authorList>
    </citation>
    <scope>NUCLEOTIDE SEQUENCE [LARGE SCALE GENOMIC DNA]</scope>
    <source>
        <strain evidence="1 2">QSSC 1-22</strain>
    </source>
</reference>
<name>A0A7K3WS40_9FLAO</name>
<sequence>MKLSLIKLLLFVLILLPLEMWAQESPMLLRSECNSWRGTEITAGTESLCFSATGVVQEIHVDSSHAILYALIRESKRGNLKRDGHVVAYDLGQSRELWTIPFDFIRDQFFLVDSLPVITGRDETFCVNRQSGVELWRVNFEIGLVTKRGVGLGKDFNVLLGLDLRNGKELWRKSGKFDEIESFEIHGDTAAVFLRKGLNFLDLQTGAGFVVEAKTLEGANAASGAGIGAAAAFGALGGLVGGLLLGVAVIVVSADAGPANQRADNSLTSIYIYEEHVFFTSKTELYKVNLNGDVVWKEPVEKAIGSARKVFVVNDAVYLISKGVLSTPNGPIYSDAVLHKMNVDGRGSILGVQLNTGNREYVEDFLIKDSTIVIALKNKLVEIRLDDLSTMQEESFGRSNQHAGFGAILNPPAILFSDSTFVMAAEKYPGDFFVANTGGMKIRFSEGLAPVEAIREKNYFAIRQKVNGNDMFITNGTDVYLVDSKGERLSDFSFTTGMKYVGGKVHDFEDNRIFVVEGF</sequence>
<dbReference type="Gene3D" id="2.130.10.10">
    <property type="entry name" value="YVTN repeat-like/Quinoprotein amine dehydrogenase"/>
    <property type="match status" value="1"/>
</dbReference>
<evidence type="ECO:0000313" key="2">
    <source>
        <dbReference type="Proteomes" id="UP000486602"/>
    </source>
</evidence>
<dbReference type="Proteomes" id="UP000486602">
    <property type="component" value="Unassembled WGS sequence"/>
</dbReference>
<dbReference type="SUPFAM" id="SSF50998">
    <property type="entry name" value="Quinoprotein alcohol dehydrogenase-like"/>
    <property type="match status" value="1"/>
</dbReference>
<comment type="caution">
    <text evidence="1">The sequence shown here is derived from an EMBL/GenBank/DDBJ whole genome shotgun (WGS) entry which is preliminary data.</text>
</comment>